<gene>
    <name evidence="5" type="ORF">MESMUL_14830</name>
</gene>
<evidence type="ECO:0000313" key="5">
    <source>
        <dbReference type="EMBL" id="GBO94129.1"/>
    </source>
</evidence>
<sequence>MTNEFLGFMRPDGHAGARNTLLILPINRSLNFIATNVCRMIRGAVHFEIPAETGRPAKDRETIARVMEGLIRNPNVGGTLLLAVKPSGESAYRNMSDSRFAAAAEQSGKPFRILYLTESGGSYGLLGKALQAARSLAVEVSRARRSPCPLSALTLAVKCGTSDATSGIAGNPTVGNAFDRLIDAGGTAMFSETTEIIGAEKLVAARAVNDTVAGKILTAARRWEEKALSTGEDIRAINPIPANIAAGISTLEEKSLGAIAKSGHRPIQDVLTYGEAPSGHGLYFMDAWMSSLSLPLGFTAAGAAIMIYQMGGNAMPENPAMPAINPTVVSPFLYVTGNARAFERSPDNFDFDASPVMSGNASIEEMGEALLTHLRDIASGTVTKMETLLYEEQLEVFMEGPVL</sequence>
<dbReference type="InterPro" id="IPR052172">
    <property type="entry name" value="UxaA_altronate/galactarate_dh"/>
</dbReference>
<comment type="caution">
    <text evidence="5">The sequence shown here is derived from an EMBL/GenBank/DDBJ whole genome shotgun (WGS) entry which is preliminary data.</text>
</comment>
<dbReference type="Pfam" id="PF20629">
    <property type="entry name" value="GD_AH_C"/>
    <property type="match status" value="1"/>
</dbReference>
<dbReference type="GO" id="GO:0016787">
    <property type="term" value="F:hydrolase activity"/>
    <property type="evidence" value="ECO:0007669"/>
    <property type="project" value="UniProtKB-KW"/>
</dbReference>
<accession>A0A388SF87</accession>
<evidence type="ECO:0000256" key="1">
    <source>
        <dbReference type="ARBA" id="ARBA00010986"/>
    </source>
</evidence>
<protein>
    <submittedName>
        <fullName evidence="5">Carbohydrate hydrolase</fullName>
    </submittedName>
</protein>
<comment type="similarity">
    <text evidence="1">Belongs to the UxaA family.</text>
</comment>
<dbReference type="Pfam" id="PF04295">
    <property type="entry name" value="GD_AH_second"/>
    <property type="match status" value="1"/>
</dbReference>
<dbReference type="InterPro" id="IPR007392">
    <property type="entry name" value="GD_AH_second"/>
</dbReference>
<proteinExistence type="inferred from homology"/>
<evidence type="ECO:0000313" key="6">
    <source>
        <dbReference type="Proteomes" id="UP000266091"/>
    </source>
</evidence>
<keyword evidence="5" id="KW-0378">Hydrolase</keyword>
<dbReference type="AlphaFoldDB" id="A0A388SF87"/>
<name>A0A388SF87_9BURK</name>
<dbReference type="OrthoDB" id="9804574at2"/>
<dbReference type="RefSeq" id="WP_116270383.1">
    <property type="nucleotide sequence ID" value="NZ_BGZJ01000001.1"/>
</dbReference>
<dbReference type="PANTHER" id="PTHR30536">
    <property type="entry name" value="ALTRONATE/GALACTARATE DEHYDRATASE"/>
    <property type="match status" value="1"/>
</dbReference>
<keyword evidence="6" id="KW-1185">Reference proteome</keyword>
<dbReference type="Proteomes" id="UP000266091">
    <property type="component" value="Unassembled WGS sequence"/>
</dbReference>
<accession>A0A401LMF5</accession>
<dbReference type="PANTHER" id="PTHR30536:SF5">
    <property type="entry name" value="ALTRONATE DEHYDRATASE"/>
    <property type="match status" value="1"/>
</dbReference>
<keyword evidence="2" id="KW-0456">Lyase</keyword>
<organism evidence="5 6">
    <name type="scientific">Mesosutterella multiformis</name>
    <dbReference type="NCBI Taxonomy" id="2259133"/>
    <lineage>
        <taxon>Bacteria</taxon>
        <taxon>Pseudomonadati</taxon>
        <taxon>Pseudomonadota</taxon>
        <taxon>Betaproteobacteria</taxon>
        <taxon>Burkholderiales</taxon>
        <taxon>Sutterellaceae</taxon>
        <taxon>Mesosutterella</taxon>
    </lineage>
</organism>
<dbReference type="GO" id="GO:0019698">
    <property type="term" value="P:D-galacturonate catabolic process"/>
    <property type="evidence" value="ECO:0007669"/>
    <property type="project" value="TreeGrafter"/>
</dbReference>
<feature type="domain" description="D-galactarate/Altronate dehydratase second" evidence="3">
    <location>
        <begin position="7"/>
        <end position="140"/>
    </location>
</feature>
<reference evidence="5 6" key="1">
    <citation type="journal article" date="2018" name="Int. J. Syst. Evol. Microbiol.">
        <title>Mesosutterella multiformis gen. nov., sp. nov., a member of the family Sutterellaceae and Sutterella megalosphaeroides sp. nov., isolated from human faeces.</title>
        <authorList>
            <person name="Sakamoto M."/>
            <person name="Ikeyama N."/>
            <person name="Kunihiro T."/>
            <person name="Iino T."/>
            <person name="Yuki M."/>
            <person name="Ohkuma M."/>
        </authorList>
    </citation>
    <scope>NUCLEOTIDE SEQUENCE [LARGE SCALE GENOMIC DNA]</scope>
    <source>
        <strain evidence="5 6">4NBBH2</strain>
    </source>
</reference>
<dbReference type="InterPro" id="IPR048332">
    <property type="entry name" value="GD_AH_C"/>
</dbReference>
<feature type="domain" description="D-galactarate/Altronate dehydratase C-terminal" evidence="4">
    <location>
        <begin position="150"/>
        <end position="394"/>
    </location>
</feature>
<evidence type="ECO:0000259" key="3">
    <source>
        <dbReference type="Pfam" id="PF04295"/>
    </source>
</evidence>
<evidence type="ECO:0000256" key="2">
    <source>
        <dbReference type="ARBA" id="ARBA00023239"/>
    </source>
</evidence>
<evidence type="ECO:0000259" key="4">
    <source>
        <dbReference type="Pfam" id="PF20629"/>
    </source>
</evidence>
<dbReference type="GO" id="GO:0016829">
    <property type="term" value="F:lyase activity"/>
    <property type="evidence" value="ECO:0007669"/>
    <property type="project" value="UniProtKB-KW"/>
</dbReference>
<dbReference type="EMBL" id="BGZJ01000001">
    <property type="protein sequence ID" value="GBO94129.1"/>
    <property type="molecule type" value="Genomic_DNA"/>
</dbReference>